<name>A0A6A6QBB6_9PEZI</name>
<accession>A0A6A6QBB6</accession>
<feature type="domain" description="FAS1" evidence="1">
    <location>
        <begin position="172"/>
        <end position="299"/>
    </location>
</feature>
<dbReference type="EMBL" id="MU004199">
    <property type="protein sequence ID" value="KAF2489441.1"/>
    <property type="molecule type" value="Genomic_DNA"/>
</dbReference>
<dbReference type="GO" id="GO:0000329">
    <property type="term" value="C:fungal-type vacuole membrane"/>
    <property type="evidence" value="ECO:0007669"/>
    <property type="project" value="TreeGrafter"/>
</dbReference>
<organism evidence="2 3">
    <name type="scientific">Lophium mytilinum</name>
    <dbReference type="NCBI Taxonomy" id="390894"/>
    <lineage>
        <taxon>Eukaryota</taxon>
        <taxon>Fungi</taxon>
        <taxon>Dikarya</taxon>
        <taxon>Ascomycota</taxon>
        <taxon>Pezizomycotina</taxon>
        <taxon>Dothideomycetes</taxon>
        <taxon>Pleosporomycetidae</taxon>
        <taxon>Mytilinidiales</taxon>
        <taxon>Mytilinidiaceae</taxon>
        <taxon>Lophium</taxon>
    </lineage>
</organism>
<dbReference type="OrthoDB" id="286301at2759"/>
<dbReference type="Pfam" id="PF02469">
    <property type="entry name" value="Fasciclin"/>
    <property type="match status" value="1"/>
</dbReference>
<sequence>MHRSPIYFLLSSALGANAKTFLKAISAYPQLSNFTVFAKANTAILPFSADAPLTVLVPDDNVFANNKQTYGVEVTSLPPTDLAPLFSYHLLVGALGGSNFTNPKIGSADRSSGQVLFVSSASSSGAKLRVRQGGSGTNPVKSGLDASVNMTIVNDGAFDGGNFHILDGILTLPASCSKTVRNSKLTALDNALNRTGIWPTLDHAQNITCLGPNNNAFSSAGNADSTLNVSALTNALLFHTIAQPLNSSFLTDGMEFTTLSINTVRVFIKGKDIYFNNAKVVDANLLANNGLMHVLDSVMLPLDQVNPSSSPTSSKPSPTGSATAAASSTGAAVIGVIKASGWSLLGILGAVVVWM</sequence>
<dbReference type="InterPro" id="IPR036378">
    <property type="entry name" value="FAS1_dom_sf"/>
</dbReference>
<keyword evidence="3" id="KW-1185">Reference proteome</keyword>
<feature type="domain" description="FAS1" evidence="1">
    <location>
        <begin position="18"/>
        <end position="170"/>
    </location>
</feature>
<dbReference type="Gene3D" id="2.30.180.10">
    <property type="entry name" value="FAS1 domain"/>
    <property type="match status" value="2"/>
</dbReference>
<evidence type="ECO:0000313" key="2">
    <source>
        <dbReference type="EMBL" id="KAF2489441.1"/>
    </source>
</evidence>
<dbReference type="PANTHER" id="PTHR10900">
    <property type="entry name" value="PERIOSTIN-RELATED"/>
    <property type="match status" value="1"/>
</dbReference>
<dbReference type="InterPro" id="IPR050904">
    <property type="entry name" value="Adhesion/Biosynth-related"/>
</dbReference>
<dbReference type="SUPFAM" id="SSF82153">
    <property type="entry name" value="FAS1 domain"/>
    <property type="match status" value="2"/>
</dbReference>
<reference evidence="2" key="1">
    <citation type="journal article" date="2020" name="Stud. Mycol.">
        <title>101 Dothideomycetes genomes: a test case for predicting lifestyles and emergence of pathogens.</title>
        <authorList>
            <person name="Haridas S."/>
            <person name="Albert R."/>
            <person name="Binder M."/>
            <person name="Bloem J."/>
            <person name="Labutti K."/>
            <person name="Salamov A."/>
            <person name="Andreopoulos B."/>
            <person name="Baker S."/>
            <person name="Barry K."/>
            <person name="Bills G."/>
            <person name="Bluhm B."/>
            <person name="Cannon C."/>
            <person name="Castanera R."/>
            <person name="Culley D."/>
            <person name="Daum C."/>
            <person name="Ezra D."/>
            <person name="Gonzalez J."/>
            <person name="Henrissat B."/>
            <person name="Kuo A."/>
            <person name="Liang C."/>
            <person name="Lipzen A."/>
            <person name="Lutzoni F."/>
            <person name="Magnuson J."/>
            <person name="Mondo S."/>
            <person name="Nolan M."/>
            <person name="Ohm R."/>
            <person name="Pangilinan J."/>
            <person name="Park H.-J."/>
            <person name="Ramirez L."/>
            <person name="Alfaro M."/>
            <person name="Sun H."/>
            <person name="Tritt A."/>
            <person name="Yoshinaga Y."/>
            <person name="Zwiers L.-H."/>
            <person name="Turgeon B."/>
            <person name="Goodwin S."/>
            <person name="Spatafora J."/>
            <person name="Crous P."/>
            <person name="Grigoriev I."/>
        </authorList>
    </citation>
    <scope>NUCLEOTIDE SEQUENCE</scope>
    <source>
        <strain evidence="2">CBS 269.34</strain>
    </source>
</reference>
<dbReference type="InterPro" id="IPR000782">
    <property type="entry name" value="FAS1_domain"/>
</dbReference>
<dbReference type="PROSITE" id="PS50213">
    <property type="entry name" value="FAS1"/>
    <property type="match status" value="2"/>
</dbReference>
<protein>
    <submittedName>
        <fullName evidence="2">FAS1 domain-containing protein</fullName>
    </submittedName>
</protein>
<dbReference type="GO" id="GO:0016236">
    <property type="term" value="P:macroautophagy"/>
    <property type="evidence" value="ECO:0007669"/>
    <property type="project" value="TreeGrafter"/>
</dbReference>
<evidence type="ECO:0000259" key="1">
    <source>
        <dbReference type="PROSITE" id="PS50213"/>
    </source>
</evidence>
<gene>
    <name evidence="2" type="ORF">BU16DRAFT_567616</name>
</gene>
<proteinExistence type="predicted"/>
<dbReference type="SMART" id="SM00554">
    <property type="entry name" value="FAS1"/>
    <property type="match status" value="2"/>
</dbReference>
<dbReference type="AlphaFoldDB" id="A0A6A6QBB6"/>
<evidence type="ECO:0000313" key="3">
    <source>
        <dbReference type="Proteomes" id="UP000799750"/>
    </source>
</evidence>
<dbReference type="Proteomes" id="UP000799750">
    <property type="component" value="Unassembled WGS sequence"/>
</dbReference>
<dbReference type="PANTHER" id="PTHR10900:SF77">
    <property type="entry name" value="FI19380P1"/>
    <property type="match status" value="1"/>
</dbReference>